<reference evidence="1 2" key="1">
    <citation type="journal article" date="2008" name="J. Bacteriol.">
        <title>Complete genome sequence of the mosquitocidal bacterium Bacillus sphaericus C3-41 and comparison with those of closely related Bacillus species.</title>
        <authorList>
            <person name="Hu X."/>
            <person name="Fan W."/>
            <person name="Han B."/>
            <person name="Liu H."/>
            <person name="Zheng D."/>
            <person name="Li Q."/>
            <person name="Dong W."/>
            <person name="Yan J."/>
            <person name="Gao M."/>
            <person name="Berry C."/>
            <person name="Yuan Z."/>
        </authorList>
    </citation>
    <scope>NUCLEOTIDE SEQUENCE [LARGE SCALE GENOMIC DNA]</scope>
    <source>
        <strain evidence="1 2">C3-41</strain>
    </source>
</reference>
<organism evidence="1 2">
    <name type="scientific">Lysinibacillus sphaericus (strain C3-41)</name>
    <dbReference type="NCBI Taxonomy" id="444177"/>
    <lineage>
        <taxon>Bacteria</taxon>
        <taxon>Bacillati</taxon>
        <taxon>Bacillota</taxon>
        <taxon>Bacilli</taxon>
        <taxon>Bacillales</taxon>
        <taxon>Bacillaceae</taxon>
        <taxon>Lysinibacillus</taxon>
    </lineage>
</organism>
<name>B1HTB2_LYSSC</name>
<sequence>MCEGCDLRYAGDLINTLLLEEVVKAPILQVFFNCAEKSITKVTSHRLKE</sequence>
<dbReference type="EnsemblBacteria" id="ACA39528">
    <property type="protein sequence ID" value="ACA39528"/>
    <property type="gene ID" value="Bsph_1939"/>
</dbReference>
<dbReference type="AlphaFoldDB" id="B1HTB2"/>
<gene>
    <name evidence="1" type="ordered locus">Bsph_1939</name>
</gene>
<dbReference type="Proteomes" id="UP000002164">
    <property type="component" value="Chromosome"/>
</dbReference>
<protein>
    <submittedName>
        <fullName evidence="1">Uncharacterized protein</fullName>
    </submittedName>
</protein>
<dbReference type="KEGG" id="lsp:Bsph_1939"/>
<dbReference type="EMBL" id="CP000817">
    <property type="protein sequence ID" value="ACA39528.1"/>
    <property type="molecule type" value="Genomic_DNA"/>
</dbReference>
<accession>B1HTB2</accession>
<proteinExistence type="predicted"/>
<evidence type="ECO:0000313" key="2">
    <source>
        <dbReference type="Proteomes" id="UP000002164"/>
    </source>
</evidence>
<evidence type="ECO:0000313" key="1">
    <source>
        <dbReference type="EMBL" id="ACA39528.1"/>
    </source>
</evidence>
<dbReference type="HOGENOM" id="CLU_3137392_0_0_9"/>